<dbReference type="InterPro" id="IPR019734">
    <property type="entry name" value="TPR_rpt"/>
</dbReference>
<dbReference type="PROSITE" id="PS51257">
    <property type="entry name" value="PROKAR_LIPOPROTEIN"/>
    <property type="match status" value="1"/>
</dbReference>
<organism evidence="2 3">
    <name type="scientific">Roseateles asaccharophilus</name>
    <dbReference type="NCBI Taxonomy" id="582607"/>
    <lineage>
        <taxon>Bacteria</taxon>
        <taxon>Pseudomonadati</taxon>
        <taxon>Pseudomonadota</taxon>
        <taxon>Betaproteobacteria</taxon>
        <taxon>Burkholderiales</taxon>
        <taxon>Sphaerotilaceae</taxon>
        <taxon>Roseateles</taxon>
    </lineage>
</organism>
<gene>
    <name evidence="2" type="ORF">DFR39_108138</name>
</gene>
<dbReference type="AlphaFoldDB" id="A0A4V3CIS4"/>
<evidence type="ECO:0000313" key="2">
    <source>
        <dbReference type="EMBL" id="TDP06666.1"/>
    </source>
</evidence>
<dbReference type="Proteomes" id="UP000295357">
    <property type="component" value="Unassembled WGS sequence"/>
</dbReference>
<dbReference type="PROSITE" id="PS50005">
    <property type="entry name" value="TPR"/>
    <property type="match status" value="1"/>
</dbReference>
<keyword evidence="1" id="KW-0802">TPR repeat</keyword>
<keyword evidence="3" id="KW-1185">Reference proteome</keyword>
<dbReference type="SUPFAM" id="SSF48452">
    <property type="entry name" value="TPR-like"/>
    <property type="match status" value="1"/>
</dbReference>
<reference evidence="2 3" key="1">
    <citation type="submission" date="2019-03" db="EMBL/GenBank/DDBJ databases">
        <title>Genomic Encyclopedia of Type Strains, Phase IV (KMG-IV): sequencing the most valuable type-strain genomes for metagenomic binning, comparative biology and taxonomic classification.</title>
        <authorList>
            <person name="Goeker M."/>
        </authorList>
    </citation>
    <scope>NUCLEOTIDE SEQUENCE [LARGE SCALE GENOMIC DNA]</scope>
    <source>
        <strain evidence="2 3">DSM 25082</strain>
    </source>
</reference>
<proteinExistence type="predicted"/>
<dbReference type="Gene3D" id="1.25.40.10">
    <property type="entry name" value="Tetratricopeptide repeat domain"/>
    <property type="match status" value="2"/>
</dbReference>
<dbReference type="EMBL" id="SNXE01000008">
    <property type="protein sequence ID" value="TDP06666.1"/>
    <property type="molecule type" value="Genomic_DNA"/>
</dbReference>
<dbReference type="RefSeq" id="WP_133604832.1">
    <property type="nucleotide sequence ID" value="NZ_JAUFPJ010000009.1"/>
</dbReference>
<name>A0A4V3CIS4_9BURK</name>
<comment type="caution">
    <text evidence="2">The sequence shown here is derived from an EMBL/GenBank/DDBJ whole genome shotgun (WGS) entry which is preliminary data.</text>
</comment>
<dbReference type="OrthoDB" id="5801251at2"/>
<feature type="repeat" description="TPR" evidence="1">
    <location>
        <begin position="249"/>
        <end position="282"/>
    </location>
</feature>
<protein>
    <submittedName>
        <fullName evidence="2">Uncharacterized protein</fullName>
    </submittedName>
</protein>
<dbReference type="InterPro" id="IPR011990">
    <property type="entry name" value="TPR-like_helical_dom_sf"/>
</dbReference>
<sequence>MSAPSSRALPLPGLLQRLLHVLFFGLLMLLAGCASPPALAPSPQGLLRDDLFGAVGPVPAPQQVLAMTPAMVDYAEQEITALARSKGLRQGMLDALYKRGQLQLEYDDSRTRNAAEAFEARRGNCLSLVLMTAAFAKHLGLPVRFNSVFVEELWSRSGDLYLVAGHVNLSLGQPRLERSGARVFDVGELLTIDFLPADQLRRQRSRVIEEGTVLAMYYNNRSAESLREGQLDAAYGWARAALLSDPRFLAAQNTLGVIYRRAGHPALAEQVFRQLLQQEPANTQTLSNLVLVLQERGQAVEAQLLSARLRELQPEPPYKFYDQGIEAMRRGEFQEAKRLFTRELERAAYVHEFHFWLALANYGLGQMDEVRKHLALAREHSTTPMDRERYAAKLESLRRGSRAAERLPG</sequence>
<accession>A0A4V3CIS4</accession>
<evidence type="ECO:0000313" key="3">
    <source>
        <dbReference type="Proteomes" id="UP000295357"/>
    </source>
</evidence>
<evidence type="ECO:0000256" key="1">
    <source>
        <dbReference type="PROSITE-ProRule" id="PRU00339"/>
    </source>
</evidence>